<accession>A0A2A8PWU8</accession>
<reference evidence="2 3" key="1">
    <citation type="submission" date="2017-09" db="EMBL/GenBank/DDBJ databases">
        <title>Large-scale bioinformatics analysis of Bacillus genomes uncovers conserved roles of natural products in bacterial physiology.</title>
        <authorList>
            <consortium name="Agbiome Team Llc"/>
            <person name="Bleich R.M."/>
            <person name="Grubbs K.J."/>
            <person name="Santa Maria K.C."/>
            <person name="Allen S.E."/>
            <person name="Farag S."/>
            <person name="Shank E.A."/>
            <person name="Bowers A."/>
        </authorList>
    </citation>
    <scope>NUCLEOTIDE SEQUENCE [LARGE SCALE GENOMIC DNA]</scope>
    <source>
        <strain evidence="2 3">AFS010695</strain>
    </source>
</reference>
<keyword evidence="1" id="KW-1133">Transmembrane helix</keyword>
<evidence type="ECO:0000313" key="2">
    <source>
        <dbReference type="EMBL" id="PEW01515.1"/>
    </source>
</evidence>
<comment type="caution">
    <text evidence="2">The sequence shown here is derived from an EMBL/GenBank/DDBJ whole genome shotgun (WGS) entry which is preliminary data.</text>
</comment>
<sequence length="98" mass="11088">MLILTPLKSCLKLEWLAATLCGLLCSSALAVYNAVSPLLNKKVPFTFTEYWSVSKFQCLGFITLVLLLILLLLTPNLKKNYKSIKNKFFNSKQTSKEK</sequence>
<gene>
    <name evidence="2" type="ORF">CN425_12945</name>
</gene>
<proteinExistence type="predicted"/>
<name>A0A2A8PWU8_BACCE</name>
<evidence type="ECO:0000313" key="3">
    <source>
        <dbReference type="Proteomes" id="UP000220635"/>
    </source>
</evidence>
<keyword evidence="1" id="KW-0812">Transmembrane</keyword>
<dbReference type="EMBL" id="NTWE01000023">
    <property type="protein sequence ID" value="PEW01515.1"/>
    <property type="molecule type" value="Genomic_DNA"/>
</dbReference>
<organism evidence="2 3">
    <name type="scientific">Bacillus cereus</name>
    <dbReference type="NCBI Taxonomy" id="1396"/>
    <lineage>
        <taxon>Bacteria</taxon>
        <taxon>Bacillati</taxon>
        <taxon>Bacillota</taxon>
        <taxon>Bacilli</taxon>
        <taxon>Bacillales</taxon>
        <taxon>Bacillaceae</taxon>
        <taxon>Bacillus</taxon>
        <taxon>Bacillus cereus group</taxon>
    </lineage>
</organism>
<dbReference type="Proteomes" id="UP000220635">
    <property type="component" value="Unassembled WGS sequence"/>
</dbReference>
<dbReference type="AlphaFoldDB" id="A0A2A8PWU8"/>
<feature type="transmembrane region" description="Helical" evidence="1">
    <location>
        <begin position="54"/>
        <end position="73"/>
    </location>
</feature>
<evidence type="ECO:0000256" key="1">
    <source>
        <dbReference type="SAM" id="Phobius"/>
    </source>
</evidence>
<dbReference type="RefSeq" id="WP_098380751.1">
    <property type="nucleotide sequence ID" value="NZ_NTWE01000023.1"/>
</dbReference>
<protein>
    <submittedName>
        <fullName evidence="2">Uncharacterized protein</fullName>
    </submittedName>
</protein>
<keyword evidence="1" id="KW-0472">Membrane</keyword>